<proteinExistence type="predicted"/>
<dbReference type="PANTHER" id="PTHR33823:SF2">
    <property type="entry name" value="RNA POLYMERASE-BINDING TRANSCRIPTION FACTOR DKSA"/>
    <property type="match status" value="1"/>
</dbReference>
<keyword evidence="5" id="KW-0175">Coiled coil</keyword>
<dbReference type="PANTHER" id="PTHR33823">
    <property type="entry name" value="RNA POLYMERASE-BINDING TRANSCRIPTION FACTOR DKSA-RELATED"/>
    <property type="match status" value="1"/>
</dbReference>
<sequence length="122" mass="13141">MASDLDTLRAELEDRRDRARETIAGLAKTPERGTAQGFGKRIGDGTVEAISRLTEIGVGTSLEAGLERTERALVKLDEGTYGVCDVCGEPIAERRLAAMPDVVTCVDCASGQPRVRPPSRRQ</sequence>
<keyword evidence="3" id="KW-0862">Zinc</keyword>
<reference evidence="7" key="1">
    <citation type="submission" date="2022-10" db="EMBL/GenBank/DDBJ databases">
        <title>The WGS of Solirubrobacter ginsenosidimutans DSM 21036.</title>
        <authorList>
            <person name="Jiang Z."/>
        </authorList>
    </citation>
    <scope>NUCLEOTIDE SEQUENCE</scope>
    <source>
        <strain evidence="7">DSM 21036</strain>
    </source>
</reference>
<feature type="zinc finger region" description="dksA C4-type" evidence="4">
    <location>
        <begin position="84"/>
        <end position="108"/>
    </location>
</feature>
<dbReference type="Pfam" id="PF01258">
    <property type="entry name" value="zf-dskA_traR"/>
    <property type="match status" value="1"/>
</dbReference>
<dbReference type="AlphaFoldDB" id="A0A9X3RYS0"/>
<evidence type="ECO:0000256" key="5">
    <source>
        <dbReference type="SAM" id="Coils"/>
    </source>
</evidence>
<feature type="coiled-coil region" evidence="5">
    <location>
        <begin position="2"/>
        <end position="29"/>
    </location>
</feature>
<dbReference type="SUPFAM" id="SSF57716">
    <property type="entry name" value="Glucocorticoid receptor-like (DNA-binding domain)"/>
    <property type="match status" value="1"/>
</dbReference>
<name>A0A9X3RYS0_9ACTN</name>
<keyword evidence="1" id="KW-0479">Metal-binding</keyword>
<dbReference type="InterPro" id="IPR000962">
    <property type="entry name" value="Znf_DskA_TraR"/>
</dbReference>
<keyword evidence="8" id="KW-1185">Reference proteome</keyword>
<keyword evidence="2" id="KW-0863">Zinc-finger</keyword>
<dbReference type="PROSITE" id="PS51128">
    <property type="entry name" value="ZF_DKSA_2"/>
    <property type="match status" value="1"/>
</dbReference>
<accession>A0A9X3RYS0</accession>
<evidence type="ECO:0000256" key="2">
    <source>
        <dbReference type="ARBA" id="ARBA00022771"/>
    </source>
</evidence>
<dbReference type="InterPro" id="IPR020458">
    <property type="entry name" value="Znf_DskA_TraR_CS"/>
</dbReference>
<dbReference type="PROSITE" id="PS01102">
    <property type="entry name" value="ZF_DKSA_1"/>
    <property type="match status" value="1"/>
</dbReference>
<dbReference type="Gene3D" id="1.20.120.910">
    <property type="entry name" value="DksA, coiled-coil domain"/>
    <property type="match status" value="1"/>
</dbReference>
<dbReference type="Proteomes" id="UP001149140">
    <property type="component" value="Unassembled WGS sequence"/>
</dbReference>
<protein>
    <submittedName>
        <fullName evidence="7">TraR/DksA C4-type zinc finger protein</fullName>
    </submittedName>
</protein>
<dbReference type="GO" id="GO:0008270">
    <property type="term" value="F:zinc ion binding"/>
    <property type="evidence" value="ECO:0007669"/>
    <property type="project" value="UniProtKB-KW"/>
</dbReference>
<organism evidence="7 8">
    <name type="scientific">Solirubrobacter ginsenosidimutans</name>
    <dbReference type="NCBI Taxonomy" id="490573"/>
    <lineage>
        <taxon>Bacteria</taxon>
        <taxon>Bacillati</taxon>
        <taxon>Actinomycetota</taxon>
        <taxon>Thermoleophilia</taxon>
        <taxon>Solirubrobacterales</taxon>
        <taxon>Solirubrobacteraceae</taxon>
        <taxon>Solirubrobacter</taxon>
    </lineage>
</organism>
<comment type="caution">
    <text evidence="7">The sequence shown here is derived from an EMBL/GenBank/DDBJ whole genome shotgun (WGS) entry which is preliminary data.</text>
</comment>
<evidence type="ECO:0000259" key="6">
    <source>
        <dbReference type="Pfam" id="PF01258"/>
    </source>
</evidence>
<dbReference type="EMBL" id="JAPDOD010000002">
    <property type="protein sequence ID" value="MDA0159449.1"/>
    <property type="molecule type" value="Genomic_DNA"/>
</dbReference>
<dbReference type="RefSeq" id="WP_270038164.1">
    <property type="nucleotide sequence ID" value="NZ_JAPDOD010000002.1"/>
</dbReference>
<evidence type="ECO:0000313" key="7">
    <source>
        <dbReference type="EMBL" id="MDA0159449.1"/>
    </source>
</evidence>
<evidence type="ECO:0000256" key="1">
    <source>
        <dbReference type="ARBA" id="ARBA00022723"/>
    </source>
</evidence>
<feature type="domain" description="Zinc finger DksA/TraR C4-type" evidence="6">
    <location>
        <begin position="79"/>
        <end position="111"/>
    </location>
</feature>
<evidence type="ECO:0000256" key="4">
    <source>
        <dbReference type="PROSITE-ProRule" id="PRU00510"/>
    </source>
</evidence>
<evidence type="ECO:0000313" key="8">
    <source>
        <dbReference type="Proteomes" id="UP001149140"/>
    </source>
</evidence>
<gene>
    <name evidence="7" type="ORF">OM076_04165</name>
</gene>
<evidence type="ECO:0000256" key="3">
    <source>
        <dbReference type="ARBA" id="ARBA00022833"/>
    </source>
</evidence>